<proteinExistence type="predicted"/>
<name>A0ACC0C3P6_CATRO</name>
<protein>
    <submittedName>
        <fullName evidence="1">Uncharacterized protein</fullName>
    </submittedName>
</protein>
<dbReference type="Proteomes" id="UP001060085">
    <property type="component" value="Linkage Group LG01"/>
</dbReference>
<evidence type="ECO:0000313" key="1">
    <source>
        <dbReference type="EMBL" id="KAI5679517.1"/>
    </source>
</evidence>
<accession>A0ACC0C3P6</accession>
<reference evidence="2" key="1">
    <citation type="journal article" date="2023" name="Nat. Plants">
        <title>Single-cell RNA sequencing provides a high-resolution roadmap for understanding the multicellular compartmentation of specialized metabolism.</title>
        <authorList>
            <person name="Sun S."/>
            <person name="Shen X."/>
            <person name="Li Y."/>
            <person name="Li Y."/>
            <person name="Wang S."/>
            <person name="Li R."/>
            <person name="Zhang H."/>
            <person name="Shen G."/>
            <person name="Guo B."/>
            <person name="Wei J."/>
            <person name="Xu J."/>
            <person name="St-Pierre B."/>
            <person name="Chen S."/>
            <person name="Sun C."/>
        </authorList>
    </citation>
    <scope>NUCLEOTIDE SEQUENCE [LARGE SCALE GENOMIC DNA]</scope>
</reference>
<keyword evidence="2" id="KW-1185">Reference proteome</keyword>
<sequence length="298" mass="33189">MGDTPVVIGGKSKDSSAIEITGKIMLVTVLVLFFVVVFVFLLHLYARWYWNRLRQEQQESSNSTTTRRRRRRRIDFAPGFQEINVLAALRRGLDPSVLKTIPVVDFSAKDFKEGLECAVCLSELSEGDKARLLPKCNHGFHVECIDMWFQSHSTCPICRNSVSPNNPEIKLESLPMQENAGANGYSSSTEAPNFPTNVLFWGDETQVSTLGNCLEEGLNSSQQPPPASSSSSSSSSTTSTNNRSNGTLMIDIPRQIEEDEEPKSPLPRRLRSFKRLLRISPRGPTDIDLEQQGQGGVR</sequence>
<comment type="caution">
    <text evidence="1">The sequence shown here is derived from an EMBL/GenBank/DDBJ whole genome shotgun (WGS) entry which is preliminary data.</text>
</comment>
<evidence type="ECO:0000313" key="2">
    <source>
        <dbReference type="Proteomes" id="UP001060085"/>
    </source>
</evidence>
<organism evidence="1 2">
    <name type="scientific">Catharanthus roseus</name>
    <name type="common">Madagascar periwinkle</name>
    <name type="synonym">Vinca rosea</name>
    <dbReference type="NCBI Taxonomy" id="4058"/>
    <lineage>
        <taxon>Eukaryota</taxon>
        <taxon>Viridiplantae</taxon>
        <taxon>Streptophyta</taxon>
        <taxon>Embryophyta</taxon>
        <taxon>Tracheophyta</taxon>
        <taxon>Spermatophyta</taxon>
        <taxon>Magnoliopsida</taxon>
        <taxon>eudicotyledons</taxon>
        <taxon>Gunneridae</taxon>
        <taxon>Pentapetalae</taxon>
        <taxon>asterids</taxon>
        <taxon>lamiids</taxon>
        <taxon>Gentianales</taxon>
        <taxon>Apocynaceae</taxon>
        <taxon>Rauvolfioideae</taxon>
        <taxon>Vinceae</taxon>
        <taxon>Catharanthinae</taxon>
        <taxon>Catharanthus</taxon>
    </lineage>
</organism>
<gene>
    <name evidence="1" type="ORF">M9H77_00744</name>
</gene>
<dbReference type="EMBL" id="CM044701">
    <property type="protein sequence ID" value="KAI5679517.1"/>
    <property type="molecule type" value="Genomic_DNA"/>
</dbReference>